<dbReference type="Proteomes" id="UP001634394">
    <property type="component" value="Unassembled WGS sequence"/>
</dbReference>
<dbReference type="InterPro" id="IPR006612">
    <property type="entry name" value="THAP_Znf"/>
</dbReference>
<accession>A0ABD3V0I7</accession>
<comment type="caution">
    <text evidence="7">The sequence shown here is derived from an EMBL/GenBank/DDBJ whole genome shotgun (WGS) entry which is preliminary data.</text>
</comment>
<evidence type="ECO:0000256" key="4">
    <source>
        <dbReference type="ARBA" id="ARBA00023125"/>
    </source>
</evidence>
<sequence length="53" mass="6242">MAVSCCVVNCTRRFKPKDIPFYSLPKDPSKRQKWLVATNRKSWIPTEYDRPLA</sequence>
<evidence type="ECO:0000256" key="5">
    <source>
        <dbReference type="PROSITE-ProRule" id="PRU00309"/>
    </source>
</evidence>
<dbReference type="GO" id="GO:0008270">
    <property type="term" value="F:zinc ion binding"/>
    <property type="evidence" value="ECO:0007669"/>
    <property type="project" value="UniProtKB-KW"/>
</dbReference>
<keyword evidence="2 5" id="KW-0863">Zinc-finger</keyword>
<gene>
    <name evidence="7" type="ORF">ACJMK2_014392</name>
</gene>
<evidence type="ECO:0000313" key="7">
    <source>
        <dbReference type="EMBL" id="KAL3855170.1"/>
    </source>
</evidence>
<dbReference type="GO" id="GO:0003677">
    <property type="term" value="F:DNA binding"/>
    <property type="evidence" value="ECO:0007669"/>
    <property type="project" value="UniProtKB-UniRule"/>
</dbReference>
<dbReference type="Pfam" id="PF05485">
    <property type="entry name" value="THAP"/>
    <property type="match status" value="1"/>
</dbReference>
<dbReference type="AlphaFoldDB" id="A0ABD3V0I7"/>
<name>A0ABD3V0I7_SINWO</name>
<evidence type="ECO:0000313" key="8">
    <source>
        <dbReference type="Proteomes" id="UP001634394"/>
    </source>
</evidence>
<evidence type="ECO:0000256" key="1">
    <source>
        <dbReference type="ARBA" id="ARBA00022723"/>
    </source>
</evidence>
<reference evidence="7 8" key="1">
    <citation type="submission" date="2024-11" db="EMBL/GenBank/DDBJ databases">
        <title>Chromosome-level genome assembly of the freshwater bivalve Anodonta woodiana.</title>
        <authorList>
            <person name="Chen X."/>
        </authorList>
    </citation>
    <scope>NUCLEOTIDE SEQUENCE [LARGE SCALE GENOMIC DNA]</scope>
    <source>
        <strain evidence="7">MN2024</strain>
        <tissue evidence="7">Gills</tissue>
    </source>
</reference>
<feature type="domain" description="THAP-type" evidence="6">
    <location>
        <begin position="1"/>
        <end position="53"/>
    </location>
</feature>
<dbReference type="EMBL" id="JBJQND010000014">
    <property type="protein sequence ID" value="KAL3855170.1"/>
    <property type="molecule type" value="Genomic_DNA"/>
</dbReference>
<evidence type="ECO:0000259" key="6">
    <source>
        <dbReference type="PROSITE" id="PS50950"/>
    </source>
</evidence>
<organism evidence="7 8">
    <name type="scientific">Sinanodonta woodiana</name>
    <name type="common">Chinese pond mussel</name>
    <name type="synonym">Anodonta woodiana</name>
    <dbReference type="NCBI Taxonomy" id="1069815"/>
    <lineage>
        <taxon>Eukaryota</taxon>
        <taxon>Metazoa</taxon>
        <taxon>Spiralia</taxon>
        <taxon>Lophotrochozoa</taxon>
        <taxon>Mollusca</taxon>
        <taxon>Bivalvia</taxon>
        <taxon>Autobranchia</taxon>
        <taxon>Heteroconchia</taxon>
        <taxon>Palaeoheterodonta</taxon>
        <taxon>Unionida</taxon>
        <taxon>Unionoidea</taxon>
        <taxon>Unionidae</taxon>
        <taxon>Unioninae</taxon>
        <taxon>Sinanodonta</taxon>
    </lineage>
</organism>
<evidence type="ECO:0000256" key="3">
    <source>
        <dbReference type="ARBA" id="ARBA00022833"/>
    </source>
</evidence>
<protein>
    <recommendedName>
        <fullName evidence="6">THAP-type domain-containing protein</fullName>
    </recommendedName>
</protein>
<dbReference type="SUPFAM" id="SSF57716">
    <property type="entry name" value="Glucocorticoid receptor-like (DNA-binding domain)"/>
    <property type="match status" value="1"/>
</dbReference>
<proteinExistence type="predicted"/>
<keyword evidence="1" id="KW-0479">Metal-binding</keyword>
<keyword evidence="3" id="KW-0862">Zinc</keyword>
<dbReference type="PROSITE" id="PS50950">
    <property type="entry name" value="ZF_THAP"/>
    <property type="match status" value="1"/>
</dbReference>
<evidence type="ECO:0000256" key="2">
    <source>
        <dbReference type="ARBA" id="ARBA00022771"/>
    </source>
</evidence>
<keyword evidence="4 5" id="KW-0238">DNA-binding</keyword>
<keyword evidence="8" id="KW-1185">Reference proteome</keyword>